<dbReference type="InterPro" id="IPR029058">
    <property type="entry name" value="AB_hydrolase_fold"/>
</dbReference>
<dbReference type="AlphaFoldDB" id="C6RBS0"/>
<dbReference type="Pfam" id="PF12146">
    <property type="entry name" value="Hydrolase_4"/>
    <property type="match status" value="1"/>
</dbReference>
<dbReference type="PANTHER" id="PTHR12277">
    <property type="entry name" value="ALPHA/BETA HYDROLASE DOMAIN-CONTAINING PROTEIN"/>
    <property type="match status" value="1"/>
</dbReference>
<evidence type="ECO:0000259" key="1">
    <source>
        <dbReference type="Pfam" id="PF12146"/>
    </source>
</evidence>
<comment type="caution">
    <text evidence="2">The sequence shown here is derived from an EMBL/GenBank/DDBJ whole genome shotgun (WGS) entry which is preliminary data.</text>
</comment>
<proteinExistence type="predicted"/>
<evidence type="ECO:0000313" key="2">
    <source>
        <dbReference type="EMBL" id="EET76584.1"/>
    </source>
</evidence>
<dbReference type="Proteomes" id="UP000004384">
    <property type="component" value="Unassembled WGS sequence"/>
</dbReference>
<accession>C6RBS0</accession>
<gene>
    <name evidence="2" type="ORF">CORTU0001_0461</name>
</gene>
<dbReference type="SUPFAM" id="SSF82784">
    <property type="entry name" value="OsmC-like"/>
    <property type="match status" value="1"/>
</dbReference>
<feature type="domain" description="Serine aminopeptidase S33" evidence="1">
    <location>
        <begin position="85"/>
        <end position="183"/>
    </location>
</feature>
<name>C6RBS0_9CORY</name>
<evidence type="ECO:0000313" key="3">
    <source>
        <dbReference type="Proteomes" id="UP000004384"/>
    </source>
</evidence>
<reference evidence="2 3" key="1">
    <citation type="submission" date="2009-06" db="EMBL/GenBank/DDBJ databases">
        <authorList>
            <person name="Dodson R."/>
            <person name="Sebastian Y."/>
            <person name="Madupu R."/>
            <person name="Durkin A.S."/>
            <person name="Torralba M."/>
            <person name="Methe B."/>
            <person name="Sutton G.G."/>
            <person name="Strausberg R.L."/>
            <person name="Nelson K.E."/>
        </authorList>
    </citation>
    <scope>NUCLEOTIDE SEQUENCE [LARGE SCALE GENOMIC DNA]</scope>
    <source>
        <strain evidence="2 3">SK141</strain>
    </source>
</reference>
<organism evidence="2 3">
    <name type="scientific">Corynebacterium tuberculostearicum SK141</name>
    <dbReference type="NCBI Taxonomy" id="553206"/>
    <lineage>
        <taxon>Bacteria</taxon>
        <taxon>Bacillati</taxon>
        <taxon>Actinomycetota</taxon>
        <taxon>Actinomycetes</taxon>
        <taxon>Mycobacteriales</taxon>
        <taxon>Corynebacteriaceae</taxon>
        <taxon>Corynebacterium</taxon>
    </lineage>
</organism>
<dbReference type="InterPro" id="IPR022742">
    <property type="entry name" value="Hydrolase_4"/>
</dbReference>
<protein>
    <submittedName>
        <fullName evidence="2">OsmC-like protein</fullName>
    </submittedName>
</protein>
<dbReference type="InterPro" id="IPR036102">
    <property type="entry name" value="OsmC/Ohrsf"/>
</dbReference>
<dbReference type="Gene3D" id="3.40.50.1820">
    <property type="entry name" value="alpha/beta hydrolase"/>
    <property type="match status" value="1"/>
</dbReference>
<dbReference type="EMBL" id="ACVP01000032">
    <property type="protein sequence ID" value="EET76584.1"/>
    <property type="molecule type" value="Genomic_DNA"/>
</dbReference>
<dbReference type="InterPro" id="IPR015946">
    <property type="entry name" value="KH_dom-like_a/b"/>
</dbReference>
<dbReference type="Gene3D" id="3.30.300.20">
    <property type="match status" value="1"/>
</dbReference>
<sequence length="426" mass="45224">MRAHCLPEPIKRAHDSSSLNGLLLSTVVNLVWIAGKRPVILVLMQSVNVKLPSSRGTEMAGTIDFPDSPPIAYAIFAHCFAGSRHTPGAARTAKQLTEFGIATLRFDFPGLGQSAGEFGDTTFSQNVEDIHAAAAWLTENYSAPQLLMGHSLGGAAALKAATTMKSLKAVATLGAPFDPAHSVLHYADKIGEVDANGEVEVVLGGRGLIISRKFLEDLADTNPEEYLPKLRKPLMVLHSPIDQTVGIDNAQNIFLLTRYPKSLVSLDKADHLLTKQGTAARAADLIGAWAEQFIVADYTPEEVGTDAAVAQPATGTKFGVVVRHNDHSLSADRTKKNGGKGKGFTAEGLLMSALATASTQAIKEAGKKLALDDVHVSITQTGPASFERRIELAGNLSAEEVSILHSAAKDTDVERMLGNVTIVDAH</sequence>
<dbReference type="PANTHER" id="PTHR12277:SF81">
    <property type="entry name" value="PROTEIN ABHD13"/>
    <property type="match status" value="1"/>
</dbReference>
<dbReference type="SUPFAM" id="SSF53474">
    <property type="entry name" value="alpha/beta-Hydrolases"/>
    <property type="match status" value="1"/>
</dbReference>